<evidence type="ECO:0000313" key="2">
    <source>
        <dbReference type="Proteomes" id="UP000245124"/>
    </source>
</evidence>
<name>A0A2R5FHQ5_NOSCO</name>
<dbReference type="RefSeq" id="WP_109008261.1">
    <property type="nucleotide sequence ID" value="NZ_BDUD01000001.1"/>
</dbReference>
<organism evidence="1 2">
    <name type="scientific">Nostoc commune NIES-4072</name>
    <dbReference type="NCBI Taxonomy" id="2005467"/>
    <lineage>
        <taxon>Bacteria</taxon>
        <taxon>Bacillati</taxon>
        <taxon>Cyanobacteriota</taxon>
        <taxon>Cyanophyceae</taxon>
        <taxon>Nostocales</taxon>
        <taxon>Nostocaceae</taxon>
        <taxon>Nostoc</taxon>
    </lineage>
</organism>
<reference evidence="1 2" key="1">
    <citation type="submission" date="2017-06" db="EMBL/GenBank/DDBJ databases">
        <title>Genome sequencing of cyanobaciteial culture collection at National Institute for Environmental Studies (NIES).</title>
        <authorList>
            <person name="Hirose Y."/>
            <person name="Shimura Y."/>
            <person name="Fujisawa T."/>
            <person name="Nakamura Y."/>
            <person name="Kawachi M."/>
        </authorList>
    </citation>
    <scope>NUCLEOTIDE SEQUENCE [LARGE SCALE GENOMIC DNA]</scope>
    <source>
        <strain evidence="1 2">NIES-4072</strain>
    </source>
</reference>
<keyword evidence="2" id="KW-1185">Reference proteome</keyword>
<comment type="caution">
    <text evidence="1">The sequence shown here is derived from an EMBL/GenBank/DDBJ whole genome shotgun (WGS) entry which is preliminary data.</text>
</comment>
<dbReference type="EMBL" id="BDUD01000001">
    <property type="protein sequence ID" value="GBG18197.1"/>
    <property type="molecule type" value="Genomic_DNA"/>
</dbReference>
<proteinExistence type="predicted"/>
<protein>
    <submittedName>
        <fullName evidence="1">Uncharacterized protein</fullName>
    </submittedName>
</protein>
<sequence>MIGLQIKNVEYGLLQNNDKVVAYANVRRHIIIEEPPLQPVIINLTGELPPTPTPTPTPPPDPIGDDEMPLQIKIANYTLTNRDRIFAKIDNATTNFTLTLPPNPVEGNEVEIICSKNNSSNKVYINAGNNPIFGSVRSAQVVSVNNEYRGGKLLYTEQEKWIIYPSSDARFSVVDPNADF</sequence>
<gene>
    <name evidence="1" type="ORF">NIES4072_18610</name>
</gene>
<dbReference type="Proteomes" id="UP000245124">
    <property type="component" value="Unassembled WGS sequence"/>
</dbReference>
<evidence type="ECO:0000313" key="1">
    <source>
        <dbReference type="EMBL" id="GBG18197.1"/>
    </source>
</evidence>
<accession>A0A2R5FHQ5</accession>
<dbReference type="AlphaFoldDB" id="A0A2R5FHQ5"/>